<dbReference type="Proteomes" id="UP001142393">
    <property type="component" value="Unassembled WGS sequence"/>
</dbReference>
<gene>
    <name evidence="1" type="ORF">DFH05DRAFT_1583934</name>
</gene>
<evidence type="ECO:0000313" key="1">
    <source>
        <dbReference type="EMBL" id="KAJ3739890.1"/>
    </source>
</evidence>
<sequence length="189" mass="20607">MAMYYMESVTFCSLVFSNGTLPPWGPSDKELESAAAGMASEIVVEVEGNIGNKVGGDYISSDEEESQLDEEEFDVGLLEQMDTLQVGDEEDIWVFPAPDQPGSTGLTQPGLTLSQVDPGLGQSSETPDTPGLVQFWGEKTFLRYLLNHKIQYSSVWKIFHAGGNIVLILMLTGDSQVCNPDSPKSINKH</sequence>
<accession>A0A9W8NSE5</accession>
<protein>
    <submittedName>
        <fullName evidence="1">Uncharacterized protein</fullName>
    </submittedName>
</protein>
<dbReference type="EMBL" id="JANVFU010000016">
    <property type="protein sequence ID" value="KAJ3739890.1"/>
    <property type="molecule type" value="Genomic_DNA"/>
</dbReference>
<reference evidence="1 2" key="1">
    <citation type="journal article" date="2023" name="Proc. Natl. Acad. Sci. U.S.A.">
        <title>A global phylogenomic analysis of the shiitake genus Lentinula.</title>
        <authorList>
            <person name="Sierra-Patev S."/>
            <person name="Min B."/>
            <person name="Naranjo-Ortiz M."/>
            <person name="Looney B."/>
            <person name="Konkel Z."/>
            <person name="Slot J.C."/>
            <person name="Sakamoto Y."/>
            <person name="Steenwyk J.L."/>
            <person name="Rokas A."/>
            <person name="Carro J."/>
            <person name="Camarero S."/>
            <person name="Ferreira P."/>
            <person name="Molpeceres G."/>
            <person name="Ruiz-Duenas F.J."/>
            <person name="Serrano A."/>
            <person name="Henrissat B."/>
            <person name="Drula E."/>
            <person name="Hughes K.W."/>
            <person name="Mata J.L."/>
            <person name="Ishikawa N.K."/>
            <person name="Vargas-Isla R."/>
            <person name="Ushijima S."/>
            <person name="Smith C.A."/>
            <person name="Donoghue J."/>
            <person name="Ahrendt S."/>
            <person name="Andreopoulos W."/>
            <person name="He G."/>
            <person name="LaButti K."/>
            <person name="Lipzen A."/>
            <person name="Ng V."/>
            <person name="Riley R."/>
            <person name="Sandor L."/>
            <person name="Barry K."/>
            <person name="Martinez A.T."/>
            <person name="Xiao Y."/>
            <person name="Gibbons J.G."/>
            <person name="Terashima K."/>
            <person name="Grigoriev I.V."/>
            <person name="Hibbett D."/>
        </authorList>
    </citation>
    <scope>NUCLEOTIDE SEQUENCE [LARGE SCALE GENOMIC DNA]</scope>
    <source>
        <strain evidence="1 2">TFB7810</strain>
    </source>
</reference>
<evidence type="ECO:0000313" key="2">
    <source>
        <dbReference type="Proteomes" id="UP001142393"/>
    </source>
</evidence>
<organism evidence="1 2">
    <name type="scientific">Lentinula detonsa</name>
    <dbReference type="NCBI Taxonomy" id="2804962"/>
    <lineage>
        <taxon>Eukaryota</taxon>
        <taxon>Fungi</taxon>
        <taxon>Dikarya</taxon>
        <taxon>Basidiomycota</taxon>
        <taxon>Agaricomycotina</taxon>
        <taxon>Agaricomycetes</taxon>
        <taxon>Agaricomycetidae</taxon>
        <taxon>Agaricales</taxon>
        <taxon>Marasmiineae</taxon>
        <taxon>Omphalotaceae</taxon>
        <taxon>Lentinula</taxon>
    </lineage>
</organism>
<name>A0A9W8NSE5_9AGAR</name>
<proteinExistence type="predicted"/>
<dbReference type="AlphaFoldDB" id="A0A9W8NSE5"/>
<comment type="caution">
    <text evidence="1">The sequence shown here is derived from an EMBL/GenBank/DDBJ whole genome shotgun (WGS) entry which is preliminary data.</text>
</comment>
<keyword evidence="2" id="KW-1185">Reference proteome</keyword>